<name>A0AAE4B5T5_9RHOB</name>
<evidence type="ECO:0000313" key="3">
    <source>
        <dbReference type="Proteomes" id="UP001226762"/>
    </source>
</evidence>
<comment type="caution">
    <text evidence="2">The sequence shown here is derived from an EMBL/GenBank/DDBJ whole genome shotgun (WGS) entry which is preliminary data.</text>
</comment>
<keyword evidence="2" id="KW-0808">Transferase</keyword>
<reference evidence="2" key="2">
    <citation type="submission" date="2023-02" db="EMBL/GenBank/DDBJ databases">
        <title>'Rhodoalgimonas zhirmunskyi' gen. nov., isolated from a red alga.</title>
        <authorList>
            <person name="Nedashkovskaya O.I."/>
            <person name="Otstavnykh N.Y."/>
            <person name="Bystritskaya E.P."/>
            <person name="Balabanova L.A."/>
            <person name="Isaeva M.P."/>
        </authorList>
    </citation>
    <scope>NUCLEOTIDE SEQUENCE</scope>
    <source>
        <strain evidence="2">KCTC 52189</strain>
    </source>
</reference>
<evidence type="ECO:0000313" key="2">
    <source>
        <dbReference type="EMBL" id="MDQ2092343.1"/>
    </source>
</evidence>
<keyword evidence="1" id="KW-1133">Transmembrane helix</keyword>
<keyword evidence="1" id="KW-0812">Transmembrane</keyword>
<feature type="transmembrane region" description="Helical" evidence="1">
    <location>
        <begin position="35"/>
        <end position="52"/>
    </location>
</feature>
<gene>
    <name evidence="2" type="ORF">NO357_20760</name>
</gene>
<evidence type="ECO:0000256" key="1">
    <source>
        <dbReference type="SAM" id="Phobius"/>
    </source>
</evidence>
<organism evidence="2 3">
    <name type="scientific">Marimonas arenosa</name>
    <dbReference type="NCBI Taxonomy" id="1795305"/>
    <lineage>
        <taxon>Bacteria</taxon>
        <taxon>Pseudomonadati</taxon>
        <taxon>Pseudomonadota</taxon>
        <taxon>Alphaproteobacteria</taxon>
        <taxon>Rhodobacterales</taxon>
        <taxon>Paracoccaceae</taxon>
        <taxon>Marimonas</taxon>
    </lineage>
</organism>
<dbReference type="EMBL" id="JANHAX010000009">
    <property type="protein sequence ID" value="MDQ2092343.1"/>
    <property type="molecule type" value="Genomic_DNA"/>
</dbReference>
<keyword evidence="1" id="KW-0472">Membrane</keyword>
<proteinExistence type="predicted"/>
<keyword evidence="3" id="KW-1185">Reference proteome</keyword>
<dbReference type="Proteomes" id="UP001226762">
    <property type="component" value="Unassembled WGS sequence"/>
</dbReference>
<dbReference type="AlphaFoldDB" id="A0AAE4B5T5"/>
<sequence>MRDRDRKAAPNYTNAVLVMGFVNLMWSLLLIWATLGLPAALVAAVFVDYLIMRLDRYRRRVAKSPSRPPSPGG</sequence>
<keyword evidence="2" id="KW-0032">Aminotransferase</keyword>
<protein>
    <submittedName>
        <fullName evidence="2">Histidinol phosphate aminotransferase</fullName>
    </submittedName>
</protein>
<reference evidence="2" key="1">
    <citation type="submission" date="2022-07" db="EMBL/GenBank/DDBJ databases">
        <authorList>
            <person name="Otstavnykh N."/>
            <person name="Isaeva M."/>
            <person name="Bystritskaya E."/>
        </authorList>
    </citation>
    <scope>NUCLEOTIDE SEQUENCE</scope>
    <source>
        <strain evidence="2">KCTC 52189</strain>
    </source>
</reference>
<dbReference type="RefSeq" id="WP_306737654.1">
    <property type="nucleotide sequence ID" value="NZ_JANHAX010000009.1"/>
</dbReference>
<accession>A0AAE4B5T5</accession>
<dbReference type="GO" id="GO:0008483">
    <property type="term" value="F:transaminase activity"/>
    <property type="evidence" value="ECO:0007669"/>
    <property type="project" value="UniProtKB-KW"/>
</dbReference>